<reference evidence="4 5" key="1">
    <citation type="journal article" date="2015" name="Genome Announc.">
        <title>Expanding the biotechnology potential of lactobacilli through comparative genomics of 213 strains and associated genera.</title>
        <authorList>
            <person name="Sun Z."/>
            <person name="Harris H.M."/>
            <person name="McCann A."/>
            <person name="Guo C."/>
            <person name="Argimon S."/>
            <person name="Zhang W."/>
            <person name="Yang X."/>
            <person name="Jeffery I.B."/>
            <person name="Cooney J.C."/>
            <person name="Kagawa T.F."/>
            <person name="Liu W."/>
            <person name="Song Y."/>
            <person name="Salvetti E."/>
            <person name="Wrobel A."/>
            <person name="Rasinkangas P."/>
            <person name="Parkhill J."/>
            <person name="Rea M.C."/>
            <person name="O'Sullivan O."/>
            <person name="Ritari J."/>
            <person name="Douillard F.P."/>
            <person name="Paul Ross R."/>
            <person name="Yang R."/>
            <person name="Briner A.E."/>
            <person name="Felis G.E."/>
            <person name="de Vos W.M."/>
            <person name="Barrangou R."/>
            <person name="Klaenhammer T.R."/>
            <person name="Caufield P.W."/>
            <person name="Cui Y."/>
            <person name="Zhang H."/>
            <person name="O'Toole P.W."/>
        </authorList>
    </citation>
    <scope>NUCLEOTIDE SEQUENCE [LARGE SCALE GENOMIC DNA]</scope>
    <source>
        <strain evidence="4 5">DSM 21115</strain>
    </source>
</reference>
<dbReference type="EMBL" id="AYGX02000146">
    <property type="protein sequence ID" value="KRO25542.1"/>
    <property type="molecule type" value="Genomic_DNA"/>
</dbReference>
<evidence type="ECO:0000313" key="4">
    <source>
        <dbReference type="EMBL" id="KRO25542.1"/>
    </source>
</evidence>
<dbReference type="AlphaFoldDB" id="A0A0R2NIC2"/>
<evidence type="ECO:0000259" key="3">
    <source>
        <dbReference type="Pfam" id="PF13800"/>
    </source>
</evidence>
<comment type="caution">
    <text evidence="4">The sequence shown here is derived from an EMBL/GenBank/DDBJ whole genome shotgun (WGS) entry which is preliminary data.</text>
</comment>
<dbReference type="RefSeq" id="WP_024624548.1">
    <property type="nucleotide sequence ID" value="NZ_AYGX02000146.1"/>
</dbReference>
<keyword evidence="1" id="KW-0812">Transmembrane</keyword>
<feature type="transmembrane region" description="Helical" evidence="1">
    <location>
        <begin position="20"/>
        <end position="40"/>
    </location>
</feature>
<gene>
    <name evidence="4" type="ORF">DY78_GL001206</name>
</gene>
<dbReference type="Proteomes" id="UP000050920">
    <property type="component" value="Unassembled WGS sequence"/>
</dbReference>
<feature type="domain" description="Sigma factor regulator N-terminal" evidence="3">
    <location>
        <begin position="8"/>
        <end position="97"/>
    </location>
</feature>
<keyword evidence="1" id="KW-0472">Membrane</keyword>
<evidence type="ECO:0008006" key="6">
    <source>
        <dbReference type="Google" id="ProtNLM"/>
    </source>
</evidence>
<feature type="domain" description="Sigma factor regulator C-terminal" evidence="2">
    <location>
        <begin position="165"/>
        <end position="301"/>
    </location>
</feature>
<organism evidence="4 5">
    <name type="scientific">Lactiplantibacillus fabifermentans DSM 21115</name>
    <dbReference type="NCBI Taxonomy" id="1413187"/>
    <lineage>
        <taxon>Bacteria</taxon>
        <taxon>Bacillati</taxon>
        <taxon>Bacillota</taxon>
        <taxon>Bacilli</taxon>
        <taxon>Lactobacillales</taxon>
        <taxon>Lactobacillaceae</taxon>
        <taxon>Lactiplantibacillus</taxon>
    </lineage>
</organism>
<keyword evidence="5" id="KW-1185">Reference proteome</keyword>
<sequence length="310" mass="34263">MNDEVDFKKLARRVKFRRWLVTIFIAIAVSIGVIVGGYVFSQRLASKASLSTMNLTMDLETVLSPNIKSSDAYLTDGTFMGGNITSHRYKEIEGYRVAWSPVKMHFSGVLGNSGFESYNTTDVSKTGVYDRITQQKIPMLYNLKADQSQEVVKAPHELGKVAQSKNMIAEVGITFKRPMTYAQIQAKLPANLHSEWYWIGVSGDVATSGLDNNLAGVQASNSNGKLTNGAYQDFRKAMVKVHKSGIDWSVGNYSVIKHGTNYVNHHTKLSQAKFAGIIVTGKSENFKAINGANWIYASSVGYFEPVKSIH</sequence>
<dbReference type="InterPro" id="IPR025672">
    <property type="entry name" value="Sigma_reg_C_dom"/>
</dbReference>
<evidence type="ECO:0000259" key="2">
    <source>
        <dbReference type="Pfam" id="PF13791"/>
    </source>
</evidence>
<dbReference type="Pfam" id="PF13791">
    <property type="entry name" value="Sigma_reg_C"/>
    <property type="match status" value="1"/>
</dbReference>
<evidence type="ECO:0000313" key="5">
    <source>
        <dbReference type="Proteomes" id="UP000050920"/>
    </source>
</evidence>
<accession>A0A0R2NIC2</accession>
<keyword evidence="1" id="KW-1133">Transmembrane helix</keyword>
<protein>
    <recommendedName>
        <fullName evidence="6">ECF-type sigma factor negative effector</fullName>
    </recommendedName>
</protein>
<proteinExistence type="predicted"/>
<evidence type="ECO:0000256" key="1">
    <source>
        <dbReference type="SAM" id="Phobius"/>
    </source>
</evidence>
<dbReference type="Pfam" id="PF13800">
    <property type="entry name" value="Sigma_reg_N"/>
    <property type="match status" value="1"/>
</dbReference>
<name>A0A0R2NIC2_9LACO</name>
<dbReference type="InterPro" id="IPR029101">
    <property type="entry name" value="Sigma_reg_N"/>
</dbReference>